<organism evidence="2 3">
    <name type="scientific">Amphritea japonica ATCC BAA-1530</name>
    <dbReference type="NCBI Taxonomy" id="1278309"/>
    <lineage>
        <taxon>Bacteria</taxon>
        <taxon>Pseudomonadati</taxon>
        <taxon>Pseudomonadota</taxon>
        <taxon>Gammaproteobacteria</taxon>
        <taxon>Oceanospirillales</taxon>
        <taxon>Oceanospirillaceae</taxon>
        <taxon>Amphritea</taxon>
    </lineage>
</organism>
<dbReference type="PROSITE" id="PS51833">
    <property type="entry name" value="HDOD"/>
    <property type="match status" value="1"/>
</dbReference>
<feature type="domain" description="HDOD" evidence="1">
    <location>
        <begin position="12"/>
        <end position="203"/>
    </location>
</feature>
<dbReference type="Pfam" id="PF08668">
    <property type="entry name" value="HDOD"/>
    <property type="match status" value="1"/>
</dbReference>
<keyword evidence="3" id="KW-1185">Reference proteome</keyword>
<dbReference type="Proteomes" id="UP000595663">
    <property type="component" value="Chromosome"/>
</dbReference>
<gene>
    <name evidence="2" type="ORF">AMJAP_2191</name>
</gene>
<dbReference type="PANTHER" id="PTHR33525">
    <property type="match status" value="1"/>
</dbReference>
<dbReference type="AlphaFoldDB" id="A0A7R6PB69"/>
<dbReference type="KEGG" id="ajp:AMJAP_2191"/>
<dbReference type="EMBL" id="AP014545">
    <property type="protein sequence ID" value="BBB26782.1"/>
    <property type="molecule type" value="Genomic_DNA"/>
</dbReference>
<accession>A0A7R6PB69</accession>
<dbReference type="OrthoDB" id="9784953at2"/>
<evidence type="ECO:0000313" key="3">
    <source>
        <dbReference type="Proteomes" id="UP000595663"/>
    </source>
</evidence>
<protein>
    <submittedName>
        <fullName evidence="2">Signal transduction protein</fullName>
    </submittedName>
</protein>
<dbReference type="PANTHER" id="PTHR33525:SF6">
    <property type="entry name" value="HDOD DOMAIN-CONTAINING PROTEIN"/>
    <property type="match status" value="1"/>
</dbReference>
<proteinExistence type="predicted"/>
<evidence type="ECO:0000259" key="1">
    <source>
        <dbReference type="PROSITE" id="PS51833"/>
    </source>
</evidence>
<evidence type="ECO:0000313" key="2">
    <source>
        <dbReference type="EMBL" id="BBB26782.1"/>
    </source>
</evidence>
<dbReference type="Gene3D" id="1.10.3210.10">
    <property type="entry name" value="Hypothetical protein af1432"/>
    <property type="match status" value="1"/>
</dbReference>
<dbReference type="InterPro" id="IPR013976">
    <property type="entry name" value="HDOD"/>
</dbReference>
<dbReference type="SUPFAM" id="SSF109604">
    <property type="entry name" value="HD-domain/PDEase-like"/>
    <property type="match status" value="1"/>
</dbReference>
<dbReference type="InterPro" id="IPR052340">
    <property type="entry name" value="RNase_Y/CdgJ"/>
</dbReference>
<reference evidence="2 3" key="1">
    <citation type="journal article" date="2008" name="Int. J. Syst. Evol. Microbiol.">
        <title>Amphritea japonica sp. nov. and Amphritea balenae sp. nov., isolated from the sediment adjacent to sperm whale carcasses off Kagoshima, Japan.</title>
        <authorList>
            <person name="Miyazaki M."/>
            <person name="Nogi Y."/>
            <person name="Fujiwara Y."/>
            <person name="Kawato M."/>
            <person name="Nagahama T."/>
            <person name="Kubokawa K."/>
            <person name="Horikoshi K."/>
        </authorList>
    </citation>
    <scope>NUCLEOTIDE SEQUENCE [LARGE SCALE GENOMIC DNA]</scope>
    <source>
        <strain evidence="2 3">ATCC BAA-1530</strain>
    </source>
</reference>
<sequence>MVVCMRPKPYLIPPRPETLISLTSILQQSEPCLDAVVNIIKADVSLFTVVMSTANSPVFSGASHFKSLHQAVMRLGLKRLYTLTELILLRKSLSKVGRLDRFWDTSVEVAELAARLAPQLTTENPDRAYALGMLHDCGVPLMIESYSEYREFLNSNEGLNHSTLSLKERALFGVDHFTVGAEIAEAWQISDDICDAIRVQVDYPVALLNQHDEVSESSKALFCIVLLAKNISDSYRRYWRLDSPLSQSYELKPALEYLGLPDMDYLDIRDDYLDELEMIR</sequence>
<dbReference type="CDD" id="cd00077">
    <property type="entry name" value="HDc"/>
    <property type="match status" value="1"/>
</dbReference>
<name>A0A7R6PB69_9GAMM</name>
<dbReference type="InterPro" id="IPR003607">
    <property type="entry name" value="HD/PDEase_dom"/>
</dbReference>